<gene>
    <name evidence="1" type="ORF">CHH61_22315</name>
</gene>
<sequence>MEQKELFELPELDKQKTKEAVEEAFVKYRMYKYLQFDEKEASTTSPFKEVVVKSSGTSDKTADTAIYNADMKEYQKRFCEKLERVVKHLPSLEQFLVEKRYMDRNAEYMTDLKMYNFVFQPPISAKFYYKLQRNAFYKIALAMNFNVEKNK</sequence>
<dbReference type="RefSeq" id="WP_095328187.1">
    <property type="nucleotide sequence ID" value="NZ_JAUTIR010000005.1"/>
</dbReference>
<reference evidence="1 2" key="1">
    <citation type="submission" date="2017-07" db="EMBL/GenBank/DDBJ databases">
        <title>Isolation and whole genome analysis of endospore-forming bacteria from heroin.</title>
        <authorList>
            <person name="Kalinowski J."/>
            <person name="Ahrens B."/>
            <person name="Al-Dilaimi A."/>
            <person name="Winkler A."/>
            <person name="Wibberg D."/>
            <person name="Schleenbecker U."/>
            <person name="Ruckert C."/>
            <person name="Wolfel R."/>
            <person name="Grass G."/>
        </authorList>
    </citation>
    <scope>NUCLEOTIDE SEQUENCE [LARGE SCALE GENOMIC DNA]</scope>
    <source>
        <strain evidence="1 2">7523-2</strain>
    </source>
</reference>
<name>A0A268RU66_SHOCL</name>
<protein>
    <submittedName>
        <fullName evidence="1">Transcriptional regulator</fullName>
    </submittedName>
</protein>
<dbReference type="Proteomes" id="UP000216133">
    <property type="component" value="Unassembled WGS sequence"/>
</dbReference>
<dbReference type="EMBL" id="NPBS01000153">
    <property type="protein sequence ID" value="PAF23747.1"/>
    <property type="molecule type" value="Genomic_DNA"/>
</dbReference>
<proteinExistence type="predicted"/>
<organism evidence="1 2">
    <name type="scientific">Shouchella clausii</name>
    <name type="common">Alkalihalobacillus clausii</name>
    <dbReference type="NCBI Taxonomy" id="79880"/>
    <lineage>
        <taxon>Bacteria</taxon>
        <taxon>Bacillati</taxon>
        <taxon>Bacillota</taxon>
        <taxon>Bacilli</taxon>
        <taxon>Bacillales</taxon>
        <taxon>Bacillaceae</taxon>
        <taxon>Shouchella</taxon>
    </lineage>
</organism>
<evidence type="ECO:0000313" key="2">
    <source>
        <dbReference type="Proteomes" id="UP000216133"/>
    </source>
</evidence>
<dbReference type="AlphaFoldDB" id="A0A268RU66"/>
<comment type="caution">
    <text evidence="1">The sequence shown here is derived from an EMBL/GenBank/DDBJ whole genome shotgun (WGS) entry which is preliminary data.</text>
</comment>
<evidence type="ECO:0000313" key="1">
    <source>
        <dbReference type="EMBL" id="PAF23747.1"/>
    </source>
</evidence>
<accession>A0A268RU66</accession>
<dbReference type="InterPro" id="IPR006524">
    <property type="entry name" value="ArpU-like"/>
</dbReference>
<dbReference type="NCBIfam" id="TIGR01637">
    <property type="entry name" value="phage_arpU"/>
    <property type="match status" value="1"/>
</dbReference>